<sequence>MSNYLVIVHAAQHDAAVDRWLRRWSTPSETHVEQLGRSRLVIVAKDVERSIEDRRFFRGSAVATEHGAIVFGIDGWKAAPAGLRGDPGSASGEFVALDWSDGSLRLDRDVFGSVRTAHTHLRGLIAASDSLLVLASLRSALGARNRLHVEVAAARTARSAVAAQQLSPDTIVEGIDYVPAGRGLRQRRASLRWALTGERVAERVEAARSAGTVELLRRSADDAARVLGALPGVPGWHTRLSLSGGQDSRAVLAAAMAMGVEGAISVHTAPRTAATAADHDVAMHLAQARSIRTEAPSQVERPVAPDEAQTLWAASLLGLYDDFGPLAPHRQLRSTFALTGVGAELHKGNWDWQPLDRLADGAAEGVVRDAVHAQLCTGARSVGADARAGSASELVYLGYRNGIHGSAGHISLHMTTISPLMQLSLAAAGHQPRSPGTGFAGSRAGISAMIAMLDPELVTEPYAEAEHAIAPDVADRLLAAVGGPLEPGPALTVHGRPDDIPRGPSALSMRIADDWGFRGPLAVDAVMAGADDAVAGIGDRDLRGLYVDLLANARWRLDRSGGNLRAEGRQPARIRSLALIAGLDG</sequence>
<evidence type="ECO:0000313" key="1">
    <source>
        <dbReference type="EMBL" id="GGN85392.1"/>
    </source>
</evidence>
<gene>
    <name evidence="1" type="ORF">GCM10010968_18020</name>
</gene>
<comment type="caution">
    <text evidence="1">The sequence shown here is derived from an EMBL/GenBank/DDBJ whole genome shotgun (WGS) entry which is preliminary data.</text>
</comment>
<reference evidence="2" key="1">
    <citation type="journal article" date="2019" name="Int. J. Syst. Evol. Microbiol.">
        <title>The Global Catalogue of Microorganisms (GCM) 10K type strain sequencing project: providing services to taxonomists for standard genome sequencing and annotation.</title>
        <authorList>
            <consortium name="The Broad Institute Genomics Platform"/>
            <consortium name="The Broad Institute Genome Sequencing Center for Infectious Disease"/>
            <person name="Wu L."/>
            <person name="Ma J."/>
        </authorList>
    </citation>
    <scope>NUCLEOTIDE SEQUENCE [LARGE SCALE GENOMIC DNA]</scope>
    <source>
        <strain evidence="2">CGMCC 1.6960</strain>
    </source>
</reference>
<proteinExistence type="predicted"/>
<dbReference type="Proteomes" id="UP000626982">
    <property type="component" value="Unassembled WGS sequence"/>
</dbReference>
<dbReference type="EMBL" id="BMLM01000001">
    <property type="protein sequence ID" value="GGN85392.1"/>
    <property type="molecule type" value="Genomic_DNA"/>
</dbReference>
<protein>
    <recommendedName>
        <fullName evidence="3">Asparagine synthase (Glutamine-hydrolysing)</fullName>
    </recommendedName>
</protein>
<evidence type="ECO:0008006" key="3">
    <source>
        <dbReference type="Google" id="ProtNLM"/>
    </source>
</evidence>
<dbReference type="RefSeq" id="WP_188717827.1">
    <property type="nucleotide sequence ID" value="NZ_BAABBD010000005.1"/>
</dbReference>
<keyword evidence="2" id="KW-1185">Reference proteome</keyword>
<accession>A0ABQ2KM50</accession>
<name>A0ABQ2KM50_9MICO</name>
<organism evidence="1 2">
    <name type="scientific">Agrococcus terreus</name>
    <dbReference type="NCBI Taxonomy" id="574649"/>
    <lineage>
        <taxon>Bacteria</taxon>
        <taxon>Bacillati</taxon>
        <taxon>Actinomycetota</taxon>
        <taxon>Actinomycetes</taxon>
        <taxon>Micrococcales</taxon>
        <taxon>Microbacteriaceae</taxon>
        <taxon>Agrococcus</taxon>
    </lineage>
</organism>
<evidence type="ECO:0000313" key="2">
    <source>
        <dbReference type="Proteomes" id="UP000626982"/>
    </source>
</evidence>